<dbReference type="InterPro" id="IPR049942">
    <property type="entry name" value="DML1/Misato"/>
</dbReference>
<evidence type="ECO:0000259" key="7">
    <source>
        <dbReference type="Pfam" id="PF14881"/>
    </source>
</evidence>
<accession>A0A136JBU2</accession>
<evidence type="ECO:0000313" key="8">
    <source>
        <dbReference type="EMBL" id="KXJ94627.1"/>
    </source>
</evidence>
<feature type="domain" description="DML1/Misato tubulin" evidence="7">
    <location>
        <begin position="118"/>
        <end position="303"/>
    </location>
</feature>
<name>A0A136JBU2_9PEZI</name>
<dbReference type="PANTHER" id="PTHR13391:SF0">
    <property type="entry name" value="PROTEIN MISATO HOMOLOG 1"/>
    <property type="match status" value="1"/>
</dbReference>
<evidence type="ECO:0000256" key="4">
    <source>
        <dbReference type="ARBA" id="ARBA00023128"/>
    </source>
</evidence>
<dbReference type="GO" id="GO:0007005">
    <property type="term" value="P:mitochondrion organization"/>
    <property type="evidence" value="ECO:0007669"/>
    <property type="project" value="InterPro"/>
</dbReference>
<gene>
    <name evidence="8" type="ORF">Micbo1qcDRAFT_232075</name>
</gene>
<dbReference type="Pfam" id="PF14881">
    <property type="entry name" value="Tubulin_3"/>
    <property type="match status" value="1"/>
</dbReference>
<keyword evidence="9" id="KW-1185">Reference proteome</keyword>
<proteinExistence type="inferred from homology"/>
<dbReference type="CDD" id="cd06060">
    <property type="entry name" value="misato"/>
    <property type="match status" value="1"/>
</dbReference>
<dbReference type="GO" id="GO:0005739">
    <property type="term" value="C:mitochondrion"/>
    <property type="evidence" value="ECO:0007669"/>
    <property type="project" value="UniProtKB-SubCell"/>
</dbReference>
<dbReference type="AlphaFoldDB" id="A0A136JBU2"/>
<evidence type="ECO:0000256" key="1">
    <source>
        <dbReference type="ARBA" id="ARBA00003757"/>
    </source>
</evidence>
<protein>
    <submittedName>
        <fullName evidence="8">Tubulin domain-domain-containing protein</fullName>
    </submittedName>
</protein>
<feature type="region of interest" description="Disordered" evidence="5">
    <location>
        <begin position="388"/>
        <end position="436"/>
    </location>
</feature>
<comment type="similarity">
    <text evidence="3">Belongs to the misato family.</text>
</comment>
<evidence type="ECO:0000256" key="3">
    <source>
        <dbReference type="ARBA" id="ARBA00008507"/>
    </source>
</evidence>
<dbReference type="InParanoid" id="A0A136JBU2"/>
<dbReference type="OrthoDB" id="271881at2759"/>
<dbReference type="PANTHER" id="PTHR13391">
    <property type="entry name" value="MITOCHONDRIAL DISTRIBUTION REGULATOR MISATO"/>
    <property type="match status" value="1"/>
</dbReference>
<dbReference type="EMBL" id="KQ964247">
    <property type="protein sequence ID" value="KXJ94627.1"/>
    <property type="molecule type" value="Genomic_DNA"/>
</dbReference>
<evidence type="ECO:0000313" key="9">
    <source>
        <dbReference type="Proteomes" id="UP000070501"/>
    </source>
</evidence>
<comment type="function">
    <text evidence="1">Involved in the partitioning of the mitochondrial organelle and mitochondrial DNA (mtDNA) inheritance.</text>
</comment>
<feature type="domain" description="Misato Segment II tubulin-like" evidence="6">
    <location>
        <begin position="2"/>
        <end position="113"/>
    </location>
</feature>
<dbReference type="Proteomes" id="UP000070501">
    <property type="component" value="Unassembled WGS sequence"/>
</dbReference>
<organism evidence="8 9">
    <name type="scientific">Microdochium bolleyi</name>
    <dbReference type="NCBI Taxonomy" id="196109"/>
    <lineage>
        <taxon>Eukaryota</taxon>
        <taxon>Fungi</taxon>
        <taxon>Dikarya</taxon>
        <taxon>Ascomycota</taxon>
        <taxon>Pezizomycotina</taxon>
        <taxon>Sordariomycetes</taxon>
        <taxon>Xylariomycetidae</taxon>
        <taxon>Xylariales</taxon>
        <taxon>Microdochiaceae</taxon>
        <taxon>Microdochium</taxon>
    </lineage>
</organism>
<dbReference type="SUPFAM" id="SSF52490">
    <property type="entry name" value="Tubulin nucleotide-binding domain-like"/>
    <property type="match status" value="1"/>
</dbReference>
<dbReference type="Gene3D" id="3.40.50.1440">
    <property type="entry name" value="Tubulin/FtsZ, GTPase domain"/>
    <property type="match status" value="1"/>
</dbReference>
<dbReference type="InterPro" id="IPR029209">
    <property type="entry name" value="DML1/Misato_tubulin"/>
</dbReference>
<dbReference type="Pfam" id="PF10644">
    <property type="entry name" value="Misat_Tub_SegII"/>
    <property type="match status" value="1"/>
</dbReference>
<dbReference type="FunCoup" id="A0A136JBU2">
    <property type="interactions" value="67"/>
</dbReference>
<dbReference type="InterPro" id="IPR019605">
    <property type="entry name" value="Misato_II_tubulin-like"/>
</dbReference>
<evidence type="ECO:0000256" key="2">
    <source>
        <dbReference type="ARBA" id="ARBA00004173"/>
    </source>
</evidence>
<sequence length="535" mass="59266">MREVVTLQFGQQSNYVATHFWNTQESYFTYDAAEESPVDHDVHFRPGLGADGSETFMPRTVIYDLKGGFGSMRKINALYDMDDDPAGSSLWSGQPVIHRQEAIVPSTFQQSLDAGTTAPELTTSTVKYWSDFSRVFYHPKSIVQLNEFELNSTIMPFEKWQTGEDLFANLDKEHDILDRDLRPFAEESDQMQGLQIITGLDDAWAGFSAKYMERLRDDYGKIPVWVWGVQEPVKGLSKEKRLLKMTNKARALAEFNSQASLVVPLALPQTGLPPSLRINSSSPWHVGALFAAAIESTTLYTRLRATGSVNSTTFGTMTDLLNVHGKQTIASMSMAVLAPRTQPEDSNKKVEVALNGRGEAMSSDYHNEDFDGVSESGSQAGAVSLDIDLSSPEELDLDPTRRRGQRRGHLFSQIITERSPEDGSGGSEPRNGPQGAYVRRYRQKVHRLNSNTLFPILDSFPAILRDQAGGAIRNAAALKTSLSTDTSVMNKVKGLRSAVIRYIGVDEREIIGNELAEIAEGYKEGWSSGSDDDDD</sequence>
<dbReference type="InterPro" id="IPR036525">
    <property type="entry name" value="Tubulin/FtsZ_GTPase_sf"/>
</dbReference>
<evidence type="ECO:0000259" key="6">
    <source>
        <dbReference type="Pfam" id="PF10644"/>
    </source>
</evidence>
<reference evidence="9" key="1">
    <citation type="submission" date="2016-02" db="EMBL/GenBank/DDBJ databases">
        <title>Draft genome sequence of Microdochium bolleyi, a fungal endophyte of beachgrass.</title>
        <authorList>
            <consortium name="DOE Joint Genome Institute"/>
            <person name="David A.S."/>
            <person name="May G."/>
            <person name="Haridas S."/>
            <person name="Lim J."/>
            <person name="Wang M."/>
            <person name="Labutti K."/>
            <person name="Lipzen A."/>
            <person name="Barry K."/>
            <person name="Grigoriev I.V."/>
        </authorList>
    </citation>
    <scope>NUCLEOTIDE SEQUENCE [LARGE SCALE GENOMIC DNA]</scope>
    <source>
        <strain evidence="9">J235TASD1</strain>
    </source>
</reference>
<evidence type="ECO:0000256" key="5">
    <source>
        <dbReference type="SAM" id="MobiDB-lite"/>
    </source>
</evidence>
<dbReference type="STRING" id="196109.A0A136JBU2"/>
<keyword evidence="4" id="KW-0496">Mitochondrion</keyword>
<comment type="subcellular location">
    <subcellularLocation>
        <location evidence="2">Mitochondrion</location>
    </subcellularLocation>
</comment>